<name>A0A9P6XLB6_RHIOR</name>
<comment type="caution">
    <text evidence="2">The sequence shown here is derived from an EMBL/GenBank/DDBJ whole genome shotgun (WGS) entry which is preliminary data.</text>
</comment>
<proteinExistence type="predicted"/>
<gene>
    <name evidence="2" type="ORF">G6F51_014684</name>
</gene>
<evidence type="ECO:0000313" key="2">
    <source>
        <dbReference type="EMBL" id="KAG1521389.1"/>
    </source>
</evidence>
<dbReference type="Proteomes" id="UP000717996">
    <property type="component" value="Unassembled WGS sequence"/>
</dbReference>
<sequence>MPAQHRHQMIRGGAVQARRWTRTAPRPRSGARNGPHAGPRPRAPTGPDRSACGAPAAGPAPPAARPAGRDRCAGRAARRRCPPARPEPW</sequence>
<feature type="region of interest" description="Disordered" evidence="1">
    <location>
        <begin position="1"/>
        <end position="89"/>
    </location>
</feature>
<evidence type="ECO:0000313" key="3">
    <source>
        <dbReference type="Proteomes" id="UP000717996"/>
    </source>
</evidence>
<dbReference type="EMBL" id="JAANIT010014382">
    <property type="protein sequence ID" value="KAG1521389.1"/>
    <property type="molecule type" value="Genomic_DNA"/>
</dbReference>
<protein>
    <submittedName>
        <fullName evidence="2">Uncharacterized protein</fullName>
    </submittedName>
</protein>
<accession>A0A9P6XLB6</accession>
<organism evidence="2 3">
    <name type="scientific">Rhizopus oryzae</name>
    <name type="common">Mucormycosis agent</name>
    <name type="synonym">Rhizopus arrhizus var. delemar</name>
    <dbReference type="NCBI Taxonomy" id="64495"/>
    <lineage>
        <taxon>Eukaryota</taxon>
        <taxon>Fungi</taxon>
        <taxon>Fungi incertae sedis</taxon>
        <taxon>Mucoromycota</taxon>
        <taxon>Mucoromycotina</taxon>
        <taxon>Mucoromycetes</taxon>
        <taxon>Mucorales</taxon>
        <taxon>Mucorineae</taxon>
        <taxon>Rhizopodaceae</taxon>
        <taxon>Rhizopus</taxon>
    </lineage>
</organism>
<reference evidence="2" key="1">
    <citation type="journal article" date="2020" name="Microb. Genom.">
        <title>Genetic diversity of clinical and environmental Mucorales isolates obtained from an investigation of mucormycosis cases among solid organ transplant recipients.</title>
        <authorList>
            <person name="Nguyen M.H."/>
            <person name="Kaul D."/>
            <person name="Muto C."/>
            <person name="Cheng S.J."/>
            <person name="Richter R.A."/>
            <person name="Bruno V.M."/>
            <person name="Liu G."/>
            <person name="Beyhan S."/>
            <person name="Sundermann A.J."/>
            <person name="Mounaud S."/>
            <person name="Pasculle A.W."/>
            <person name="Nierman W.C."/>
            <person name="Driscoll E."/>
            <person name="Cumbie R."/>
            <person name="Clancy C.J."/>
            <person name="Dupont C.L."/>
        </authorList>
    </citation>
    <scope>NUCLEOTIDE SEQUENCE</scope>
    <source>
        <strain evidence="2">GL16</strain>
    </source>
</reference>
<dbReference type="AlphaFoldDB" id="A0A9P6XLB6"/>
<evidence type="ECO:0000256" key="1">
    <source>
        <dbReference type="SAM" id="MobiDB-lite"/>
    </source>
</evidence>